<dbReference type="GO" id="GO:0016645">
    <property type="term" value="F:oxidoreductase activity, acting on the CH-NH group of donors"/>
    <property type="evidence" value="ECO:0007669"/>
    <property type="project" value="InterPro"/>
</dbReference>
<dbReference type="InterPro" id="IPR017610">
    <property type="entry name" value="tRNA_S-uridine_synth_MnmC_C"/>
</dbReference>
<evidence type="ECO:0000256" key="9">
    <source>
        <dbReference type="ARBA" id="ARBA00023268"/>
    </source>
</evidence>
<evidence type="ECO:0000256" key="3">
    <source>
        <dbReference type="ARBA" id="ARBA00022630"/>
    </source>
</evidence>
<reference evidence="11" key="1">
    <citation type="journal article" date="2019" name="PLoS Negl. Trop. Dis.">
        <title>Revisiting the worldwide diversity of Leptospira species in the environment.</title>
        <authorList>
            <person name="Vincent A.T."/>
            <person name="Schiettekatte O."/>
            <person name="Bourhy P."/>
            <person name="Veyrier F.J."/>
            <person name="Picardeau M."/>
        </authorList>
    </citation>
    <scope>NUCLEOTIDE SEQUENCE [LARGE SCALE GENOMIC DNA]</scope>
    <source>
        <strain evidence="11">201702422</strain>
    </source>
</reference>
<keyword evidence="9" id="KW-0511">Multifunctional enzyme</keyword>
<keyword evidence="6" id="KW-0819">tRNA processing</keyword>
<gene>
    <name evidence="11" type="ORF">EHQ69_17140</name>
</gene>
<dbReference type="Gene3D" id="3.50.50.60">
    <property type="entry name" value="FAD/NAD(P)-binding domain"/>
    <property type="match status" value="1"/>
</dbReference>
<protein>
    <submittedName>
        <fullName evidence="11">FAD-dependent oxidoreductase</fullName>
    </submittedName>
</protein>
<evidence type="ECO:0000313" key="12">
    <source>
        <dbReference type="Proteomes" id="UP000298263"/>
    </source>
</evidence>
<comment type="caution">
    <text evidence="11">The sequence shown here is derived from an EMBL/GenBank/DDBJ whole genome shotgun (WGS) entry which is preliminary data.</text>
</comment>
<dbReference type="Pfam" id="PF01266">
    <property type="entry name" value="DAO"/>
    <property type="match status" value="1"/>
</dbReference>
<keyword evidence="12" id="KW-1185">Reference proteome</keyword>
<dbReference type="PANTHER" id="PTHR13847">
    <property type="entry name" value="SARCOSINE DEHYDROGENASE-RELATED"/>
    <property type="match status" value="1"/>
</dbReference>
<organism evidence="11 12">
    <name type="scientific">Leptospira congkakensis</name>
    <dbReference type="NCBI Taxonomy" id="2484932"/>
    <lineage>
        <taxon>Bacteria</taxon>
        <taxon>Pseudomonadati</taxon>
        <taxon>Spirochaetota</taxon>
        <taxon>Spirochaetia</taxon>
        <taxon>Leptospirales</taxon>
        <taxon>Leptospiraceae</taxon>
        <taxon>Leptospira</taxon>
    </lineage>
</organism>
<evidence type="ECO:0000256" key="7">
    <source>
        <dbReference type="ARBA" id="ARBA00022827"/>
    </source>
</evidence>
<dbReference type="InterPro" id="IPR036188">
    <property type="entry name" value="FAD/NAD-bd_sf"/>
</dbReference>
<evidence type="ECO:0000256" key="6">
    <source>
        <dbReference type="ARBA" id="ARBA00022694"/>
    </source>
</evidence>
<dbReference type="NCBIfam" id="TIGR03197">
    <property type="entry name" value="MnmC_Cterm"/>
    <property type="match status" value="1"/>
</dbReference>
<dbReference type="GO" id="GO:0032259">
    <property type="term" value="P:methylation"/>
    <property type="evidence" value="ECO:0007669"/>
    <property type="project" value="UniProtKB-KW"/>
</dbReference>
<dbReference type="SUPFAM" id="SSF51905">
    <property type="entry name" value="FAD/NAD(P)-binding domain"/>
    <property type="match status" value="1"/>
</dbReference>
<evidence type="ECO:0000256" key="5">
    <source>
        <dbReference type="ARBA" id="ARBA00022691"/>
    </source>
</evidence>
<dbReference type="PANTHER" id="PTHR13847:SF283">
    <property type="entry name" value="TRNA 5-METHYLAMINOMETHYL-2-THIOURIDINE BIOSYNTHESIS BIFUNCTIONAL PROTEIN MNMC"/>
    <property type="match status" value="1"/>
</dbReference>
<keyword evidence="8" id="KW-0560">Oxidoreductase</keyword>
<evidence type="ECO:0000256" key="4">
    <source>
        <dbReference type="ARBA" id="ARBA00022679"/>
    </source>
</evidence>
<evidence type="ECO:0000313" key="11">
    <source>
        <dbReference type="EMBL" id="TGL87822.1"/>
    </source>
</evidence>
<dbReference type="GO" id="GO:0008033">
    <property type="term" value="P:tRNA processing"/>
    <property type="evidence" value="ECO:0007669"/>
    <property type="project" value="UniProtKB-KW"/>
</dbReference>
<dbReference type="EMBL" id="RQGP01000027">
    <property type="protein sequence ID" value="TGL87822.1"/>
    <property type="molecule type" value="Genomic_DNA"/>
</dbReference>
<accession>A0A4Z1AH02</accession>
<dbReference type="Proteomes" id="UP000298263">
    <property type="component" value="Unassembled WGS sequence"/>
</dbReference>
<dbReference type="AlphaFoldDB" id="A0A4Z1AH02"/>
<name>A0A4Z1AH02_9LEPT</name>
<keyword evidence="3" id="KW-0285">Flavoprotein</keyword>
<keyword evidence="7" id="KW-0274">FAD</keyword>
<proteinExistence type="predicted"/>
<sequence>MNDRKKTAVVVGAGIAGVSICFALKKRNIQTILIDSDFGPAQHASGNPIGVVYPFLTKHKTAESEFSLSSFIYFLSIWENYHLEQKVPHVDGIYYLMDTEGTYDRYSHSIISHQIPNNIARESVEPTSGTKALFFPQGKSLSPVDLTKQILTITNPDTKYNCKLLKWEESNENSKILCQTTDEKIECDYLFLSQGYQFSEDPHLDWLPLKKVRGQILKIPEQNPTNTYGILYGDYLTPAIQGIQVLGATFDEFKLESEPRSEESEMMWKDLYQKLPNLTSQWNPQNPSLFPTRVSYRTQSQDRSPVIGRLPNISKMDVSIKYQNLLKKGGKKIEIPYFENVGILNGLGSRGLTHSLYAAEILVSSMVNEPNIVSEKIFKSLKPDRFLIRMWKRDQLT</sequence>
<dbReference type="GO" id="GO:0005737">
    <property type="term" value="C:cytoplasm"/>
    <property type="evidence" value="ECO:0007669"/>
    <property type="project" value="TreeGrafter"/>
</dbReference>
<dbReference type="RefSeq" id="WP_135586975.1">
    <property type="nucleotide sequence ID" value="NZ_RQGO01000001.1"/>
</dbReference>
<evidence type="ECO:0000256" key="2">
    <source>
        <dbReference type="ARBA" id="ARBA00022603"/>
    </source>
</evidence>
<dbReference type="GO" id="GO:0008168">
    <property type="term" value="F:methyltransferase activity"/>
    <property type="evidence" value="ECO:0007669"/>
    <property type="project" value="UniProtKB-KW"/>
</dbReference>
<evidence type="ECO:0000259" key="10">
    <source>
        <dbReference type="Pfam" id="PF01266"/>
    </source>
</evidence>
<keyword evidence="5" id="KW-0949">S-adenosyl-L-methionine</keyword>
<dbReference type="Gene3D" id="3.30.9.10">
    <property type="entry name" value="D-Amino Acid Oxidase, subunit A, domain 2"/>
    <property type="match status" value="1"/>
</dbReference>
<dbReference type="InterPro" id="IPR006076">
    <property type="entry name" value="FAD-dep_OxRdtase"/>
</dbReference>
<evidence type="ECO:0000256" key="8">
    <source>
        <dbReference type="ARBA" id="ARBA00023002"/>
    </source>
</evidence>
<keyword evidence="2" id="KW-0489">Methyltransferase</keyword>
<feature type="domain" description="FAD dependent oxidoreductase" evidence="10">
    <location>
        <begin position="8"/>
        <end position="363"/>
    </location>
</feature>
<evidence type="ECO:0000256" key="1">
    <source>
        <dbReference type="ARBA" id="ARBA00022490"/>
    </source>
</evidence>
<dbReference type="OrthoDB" id="342348at2"/>
<keyword evidence="1" id="KW-0963">Cytoplasm</keyword>
<keyword evidence="4" id="KW-0808">Transferase</keyword>